<name>A0ABS1KBG2_9FLAO</name>
<comment type="caution">
    <text evidence="2">The sequence shown here is derived from an EMBL/GenBank/DDBJ whole genome shotgun (WGS) entry which is preliminary data.</text>
</comment>
<keyword evidence="1" id="KW-1133">Transmembrane helix</keyword>
<dbReference type="RefSeq" id="WP_201999622.1">
    <property type="nucleotide sequence ID" value="NZ_JAERSF010000001.1"/>
</dbReference>
<reference evidence="2 3" key="1">
    <citation type="submission" date="2021-01" db="EMBL/GenBank/DDBJ databases">
        <title>Genome seq and assembly of Flavobacterium sp. GN10.</title>
        <authorList>
            <person name="Chhetri G."/>
        </authorList>
    </citation>
    <scope>NUCLEOTIDE SEQUENCE [LARGE SCALE GENOMIC DNA]</scope>
    <source>
        <strain evidence="2 3">GN10</strain>
    </source>
</reference>
<dbReference type="EMBL" id="JAERSF010000001">
    <property type="protein sequence ID" value="MBL0736648.1"/>
    <property type="molecule type" value="Genomic_DNA"/>
</dbReference>
<evidence type="ECO:0000256" key="1">
    <source>
        <dbReference type="SAM" id="Phobius"/>
    </source>
</evidence>
<sequence>MKKPNLEFRKWLYFAILYIACGLTGYHIYRYIQTKEFYLLFNALAMLLLAIGSFIQWRHIFKVLK</sequence>
<proteinExistence type="predicted"/>
<protein>
    <submittedName>
        <fullName evidence="2">Uncharacterized protein</fullName>
    </submittedName>
</protein>
<feature type="transmembrane region" description="Helical" evidence="1">
    <location>
        <begin position="38"/>
        <end position="57"/>
    </location>
</feature>
<keyword evidence="1" id="KW-0812">Transmembrane</keyword>
<accession>A0ABS1KBG2</accession>
<dbReference type="Proteomes" id="UP000603728">
    <property type="component" value="Unassembled WGS sequence"/>
</dbReference>
<keyword evidence="3" id="KW-1185">Reference proteome</keyword>
<evidence type="ECO:0000313" key="3">
    <source>
        <dbReference type="Proteomes" id="UP000603728"/>
    </source>
</evidence>
<feature type="transmembrane region" description="Helical" evidence="1">
    <location>
        <begin position="12"/>
        <end position="32"/>
    </location>
</feature>
<keyword evidence="1" id="KW-0472">Membrane</keyword>
<evidence type="ECO:0000313" key="2">
    <source>
        <dbReference type="EMBL" id="MBL0736648.1"/>
    </source>
</evidence>
<organism evidence="2 3">
    <name type="scientific">Flavobacterium tagetis</name>
    <dbReference type="NCBI Taxonomy" id="2801336"/>
    <lineage>
        <taxon>Bacteria</taxon>
        <taxon>Pseudomonadati</taxon>
        <taxon>Bacteroidota</taxon>
        <taxon>Flavobacteriia</taxon>
        <taxon>Flavobacteriales</taxon>
        <taxon>Flavobacteriaceae</taxon>
        <taxon>Flavobacterium</taxon>
    </lineage>
</organism>
<gene>
    <name evidence="2" type="ORF">JI750_07125</name>
</gene>